<accession>A0A232EJ92</accession>
<reference evidence="2 3" key="1">
    <citation type="journal article" date="2017" name="Curr. Biol.">
        <title>The Evolution of Venom by Co-option of Single-Copy Genes.</title>
        <authorList>
            <person name="Martinson E.O."/>
            <person name="Mrinalini"/>
            <person name="Kelkar Y.D."/>
            <person name="Chang C.H."/>
            <person name="Werren J.H."/>
        </authorList>
    </citation>
    <scope>NUCLEOTIDE SEQUENCE [LARGE SCALE GENOMIC DNA]</scope>
    <source>
        <strain evidence="2 3">Alberta</strain>
        <tissue evidence="2">Whole body</tissue>
    </source>
</reference>
<evidence type="ECO:0000313" key="3">
    <source>
        <dbReference type="Proteomes" id="UP000215335"/>
    </source>
</evidence>
<dbReference type="EMBL" id="NNAY01004094">
    <property type="protein sequence ID" value="OXU18378.1"/>
    <property type="molecule type" value="Genomic_DNA"/>
</dbReference>
<keyword evidence="3" id="KW-1185">Reference proteome</keyword>
<evidence type="ECO:0000256" key="1">
    <source>
        <dbReference type="SAM" id="Phobius"/>
    </source>
</evidence>
<protein>
    <submittedName>
        <fullName evidence="2">Uncharacterized protein</fullName>
    </submittedName>
</protein>
<keyword evidence="1" id="KW-1133">Transmembrane helix</keyword>
<dbReference type="Proteomes" id="UP000215335">
    <property type="component" value="Unassembled WGS sequence"/>
</dbReference>
<comment type="caution">
    <text evidence="2">The sequence shown here is derived from an EMBL/GenBank/DDBJ whole genome shotgun (WGS) entry which is preliminary data.</text>
</comment>
<proteinExistence type="predicted"/>
<gene>
    <name evidence="2" type="ORF">TSAR_007451</name>
</gene>
<dbReference type="AlphaFoldDB" id="A0A232EJ92"/>
<keyword evidence="1" id="KW-0472">Membrane</keyword>
<feature type="transmembrane region" description="Helical" evidence="1">
    <location>
        <begin position="40"/>
        <end position="58"/>
    </location>
</feature>
<organism evidence="2 3">
    <name type="scientific">Trichomalopsis sarcophagae</name>
    <dbReference type="NCBI Taxonomy" id="543379"/>
    <lineage>
        <taxon>Eukaryota</taxon>
        <taxon>Metazoa</taxon>
        <taxon>Ecdysozoa</taxon>
        <taxon>Arthropoda</taxon>
        <taxon>Hexapoda</taxon>
        <taxon>Insecta</taxon>
        <taxon>Pterygota</taxon>
        <taxon>Neoptera</taxon>
        <taxon>Endopterygota</taxon>
        <taxon>Hymenoptera</taxon>
        <taxon>Apocrita</taxon>
        <taxon>Proctotrupomorpha</taxon>
        <taxon>Chalcidoidea</taxon>
        <taxon>Pteromalidae</taxon>
        <taxon>Pteromalinae</taxon>
        <taxon>Trichomalopsis</taxon>
    </lineage>
</organism>
<name>A0A232EJ92_9HYME</name>
<keyword evidence="1" id="KW-0812">Transmembrane</keyword>
<sequence>MSAQKLRNVVIYFPVSPFGPVNESQPVCVLVHQKPNETGMASYVFRIIVLGFFPGYLMKTSTMSLIVTFKLSNGHLDPVVKKDLQGNFKFSKILKILDVVK</sequence>
<evidence type="ECO:0000313" key="2">
    <source>
        <dbReference type="EMBL" id="OXU18378.1"/>
    </source>
</evidence>